<dbReference type="KEGG" id="dzi:111281593"/>
<dbReference type="InterPro" id="IPR041577">
    <property type="entry name" value="RT_RNaseH_2"/>
</dbReference>
<accession>A0A6P5X9E6</accession>
<evidence type="ECO:0000313" key="2">
    <source>
        <dbReference type="Proteomes" id="UP000515121"/>
    </source>
</evidence>
<dbReference type="AlphaFoldDB" id="A0A6P5X9E6"/>
<dbReference type="PANTHER" id="PTHR33064">
    <property type="entry name" value="POL PROTEIN"/>
    <property type="match status" value="1"/>
</dbReference>
<dbReference type="FunFam" id="3.30.70.270:FF:000020">
    <property type="entry name" value="Transposon Tf2-6 polyprotein-like Protein"/>
    <property type="match status" value="1"/>
</dbReference>
<name>A0A6P5X9E6_DURZI</name>
<gene>
    <name evidence="3" type="primary">LOC111281593</name>
</gene>
<evidence type="ECO:0000313" key="3">
    <source>
        <dbReference type="RefSeq" id="XP_022725035.1"/>
    </source>
</evidence>
<feature type="domain" description="Reverse transcriptase/retrotransposon-derived protein RNase H-like" evidence="1">
    <location>
        <begin position="177"/>
        <end position="223"/>
    </location>
</feature>
<sequence length="223" mass="25714">MEFKDQGKWKTLHGIKSGTVELVDDKQTTKLLQSLTVGQNPYPCTLMLTFGNLIQLNAIRMNEADIYKIAFRNHDGHYEFLLRKVFELLKAHRLFLKRSVCEFGANEIEYLGHVISANGVEMDKNKISSIIDRPIPKLVKELREFLGLKEYYRRFIRNYGLLARPLTELLRKDAFNWSETTMECFRRLKTAMTIVPVLALLDFIKTFMVETDASGFGVGAVLT</sequence>
<keyword evidence="2" id="KW-1185">Reference proteome</keyword>
<proteinExistence type="predicted"/>
<protein>
    <submittedName>
        <fullName evidence="3">Uncharacterized protein LOC111281593</fullName>
    </submittedName>
</protein>
<dbReference type="Gene3D" id="3.30.70.270">
    <property type="match status" value="2"/>
</dbReference>
<dbReference type="InterPro" id="IPR051320">
    <property type="entry name" value="Viral_Replic_Matur_Polypro"/>
</dbReference>
<dbReference type="Proteomes" id="UP000515121">
    <property type="component" value="Unplaced"/>
</dbReference>
<dbReference type="InterPro" id="IPR043128">
    <property type="entry name" value="Rev_trsase/Diguanyl_cyclase"/>
</dbReference>
<reference evidence="3" key="1">
    <citation type="submission" date="2025-08" db="UniProtKB">
        <authorList>
            <consortium name="RefSeq"/>
        </authorList>
    </citation>
    <scope>IDENTIFICATION</scope>
    <source>
        <tissue evidence="3">Fruit stalk</tissue>
    </source>
</reference>
<dbReference type="Pfam" id="PF17919">
    <property type="entry name" value="RT_RNaseH_2"/>
    <property type="match status" value="1"/>
</dbReference>
<organism evidence="2 3">
    <name type="scientific">Durio zibethinus</name>
    <name type="common">Durian</name>
    <dbReference type="NCBI Taxonomy" id="66656"/>
    <lineage>
        <taxon>Eukaryota</taxon>
        <taxon>Viridiplantae</taxon>
        <taxon>Streptophyta</taxon>
        <taxon>Embryophyta</taxon>
        <taxon>Tracheophyta</taxon>
        <taxon>Spermatophyta</taxon>
        <taxon>Magnoliopsida</taxon>
        <taxon>eudicotyledons</taxon>
        <taxon>Gunneridae</taxon>
        <taxon>Pentapetalae</taxon>
        <taxon>rosids</taxon>
        <taxon>malvids</taxon>
        <taxon>Malvales</taxon>
        <taxon>Malvaceae</taxon>
        <taxon>Helicteroideae</taxon>
        <taxon>Durio</taxon>
    </lineage>
</organism>
<dbReference type="InterPro" id="IPR043502">
    <property type="entry name" value="DNA/RNA_pol_sf"/>
</dbReference>
<dbReference type="SUPFAM" id="SSF56672">
    <property type="entry name" value="DNA/RNA polymerases"/>
    <property type="match status" value="1"/>
</dbReference>
<dbReference type="PANTHER" id="PTHR33064:SF37">
    <property type="entry name" value="RIBONUCLEASE H"/>
    <property type="match status" value="1"/>
</dbReference>
<evidence type="ECO:0000259" key="1">
    <source>
        <dbReference type="Pfam" id="PF17919"/>
    </source>
</evidence>
<dbReference type="OrthoDB" id="1002013at2759"/>
<dbReference type="RefSeq" id="XP_022725035.1">
    <property type="nucleotide sequence ID" value="XM_022869300.1"/>
</dbReference>
<dbReference type="GeneID" id="111281593"/>